<dbReference type="RefSeq" id="WP_008698187.1">
    <property type="nucleotide sequence ID" value="NZ_KE161009.1"/>
</dbReference>
<evidence type="ECO:0000313" key="2">
    <source>
        <dbReference type="Proteomes" id="UP000003233"/>
    </source>
</evidence>
<name>H1PVN5_9FUSO</name>
<dbReference type="Proteomes" id="UP000003233">
    <property type="component" value="Unassembled WGS sequence"/>
</dbReference>
<proteinExistence type="predicted"/>
<organism evidence="1 2">
    <name type="scientific">Fusobacterium ulcerans 12-1B</name>
    <dbReference type="NCBI Taxonomy" id="457404"/>
    <lineage>
        <taxon>Bacteria</taxon>
        <taxon>Fusobacteriati</taxon>
        <taxon>Fusobacteriota</taxon>
        <taxon>Fusobacteriia</taxon>
        <taxon>Fusobacteriales</taxon>
        <taxon>Fusobacteriaceae</taxon>
        <taxon>Fusobacterium</taxon>
    </lineage>
</organism>
<sequence>MKAFNSRNRKSKLIVRFLKGDLRLSFVLFEKYHSAIKKSENVFRIRKASFGGRPTIYALNNWLEPKDVNVPKIRLKKTFRRRVYGISNADDYLQAQGITMNRKRISDWLKDPNNKYEVYKWVVREDK</sequence>
<dbReference type="AlphaFoldDB" id="H1PVN5"/>
<dbReference type="BioCyc" id="FSP457404-HMP:GTSQ-2503-MONOMER"/>
<evidence type="ECO:0000313" key="1">
    <source>
        <dbReference type="EMBL" id="EHO79739.1"/>
    </source>
</evidence>
<comment type="caution">
    <text evidence="1">The sequence shown here is derived from an EMBL/GenBank/DDBJ whole genome shotgun (WGS) entry which is preliminary data.</text>
</comment>
<dbReference type="EMBL" id="AGWJ02000023">
    <property type="protein sequence ID" value="EHO79739.1"/>
    <property type="molecule type" value="Genomic_DNA"/>
</dbReference>
<protein>
    <submittedName>
        <fullName evidence="1">Uncharacterized protein</fullName>
    </submittedName>
</protein>
<accession>H1PVN5</accession>
<keyword evidence="2" id="KW-1185">Reference proteome</keyword>
<reference evidence="1 2" key="1">
    <citation type="submission" date="2012-07" db="EMBL/GenBank/DDBJ databases">
        <title>The Genome Sequence of Fusobacterium ulcerans 12_1B.</title>
        <authorList>
            <consortium name="The Broad Institute Genome Sequencing Platform"/>
            <person name="Earl A."/>
            <person name="Ward D."/>
            <person name="Feldgarden M."/>
            <person name="Gevers D."/>
            <person name="Strauss J."/>
            <person name="Ambrose C.E."/>
            <person name="Allen-Vercoe E."/>
            <person name="Walker B."/>
            <person name="Young S.K."/>
            <person name="Zeng Q."/>
            <person name="Gargeya S."/>
            <person name="Fitzgerald M."/>
            <person name="Haas B."/>
            <person name="Abouelleil A."/>
            <person name="Alvarado L."/>
            <person name="Arachchi H.M."/>
            <person name="Berlin A.M."/>
            <person name="Chapman S.B."/>
            <person name="Goldberg J."/>
            <person name="Griggs A."/>
            <person name="Gujja S."/>
            <person name="Hansen M."/>
            <person name="Howarth C."/>
            <person name="Imamovic A."/>
            <person name="Larimer J."/>
            <person name="McCowen C."/>
            <person name="Montmayeur A."/>
            <person name="Murphy C."/>
            <person name="Neiman D."/>
            <person name="Pearson M."/>
            <person name="Priest M."/>
            <person name="Roberts A."/>
            <person name="Saif S."/>
            <person name="Shea T."/>
            <person name="Sisk P."/>
            <person name="Sykes S."/>
            <person name="Wortman J."/>
            <person name="Nusbaum C."/>
            <person name="Birren B."/>
        </authorList>
    </citation>
    <scope>NUCLEOTIDE SEQUENCE [LARGE SCALE GENOMIC DNA]</scope>
    <source>
        <strain evidence="1 2">12_1B</strain>
    </source>
</reference>
<gene>
    <name evidence="1" type="ORF">HMPREF0402_02478</name>
</gene>
<dbReference type="HOGENOM" id="CLU_1978302_0_0_0"/>